<dbReference type="RefSeq" id="WP_076001224.1">
    <property type="nucleotide sequence ID" value="NZ_PKUS01000010.1"/>
</dbReference>
<feature type="domain" description="Nitroreductase" evidence="4">
    <location>
        <begin position="31"/>
        <end position="200"/>
    </location>
</feature>
<organism evidence="5 6">
    <name type="scientific">Pseudohalioglobus lutimaris</name>
    <dbReference type="NCBI Taxonomy" id="1737061"/>
    <lineage>
        <taxon>Bacteria</taxon>
        <taxon>Pseudomonadati</taxon>
        <taxon>Pseudomonadota</taxon>
        <taxon>Gammaproteobacteria</taxon>
        <taxon>Cellvibrionales</taxon>
        <taxon>Halieaceae</taxon>
        <taxon>Pseudohalioglobus</taxon>
    </lineage>
</organism>
<name>A0A2N5X3E2_9GAMM</name>
<evidence type="ECO:0000256" key="3">
    <source>
        <dbReference type="ARBA" id="ARBA00023002"/>
    </source>
</evidence>
<dbReference type="CDD" id="cd02144">
    <property type="entry name" value="iodotyrosine_dehalogenase"/>
    <property type="match status" value="1"/>
</dbReference>
<keyword evidence="2" id="KW-0288">FMN</keyword>
<dbReference type="EMBL" id="PKUS01000010">
    <property type="protein sequence ID" value="PLW68970.1"/>
    <property type="molecule type" value="Genomic_DNA"/>
</dbReference>
<dbReference type="AlphaFoldDB" id="A0A2N5X3E2"/>
<keyword evidence="1" id="KW-0285">Flavoprotein</keyword>
<comment type="caution">
    <text evidence="5">The sequence shown here is derived from an EMBL/GenBank/DDBJ whole genome shotgun (WGS) entry which is preliminary data.</text>
</comment>
<keyword evidence="3" id="KW-0560">Oxidoreductase</keyword>
<dbReference type="PANTHER" id="PTHR23026:SF90">
    <property type="entry name" value="IODOTYROSINE DEIODINASE 1"/>
    <property type="match status" value="1"/>
</dbReference>
<dbReference type="Gene3D" id="3.40.109.10">
    <property type="entry name" value="NADH Oxidase"/>
    <property type="match status" value="1"/>
</dbReference>
<dbReference type="GO" id="GO:0016491">
    <property type="term" value="F:oxidoreductase activity"/>
    <property type="evidence" value="ECO:0007669"/>
    <property type="project" value="UniProtKB-KW"/>
</dbReference>
<dbReference type="Pfam" id="PF00881">
    <property type="entry name" value="Nitroreductase"/>
    <property type="match status" value="1"/>
</dbReference>
<keyword evidence="6" id="KW-1185">Reference proteome</keyword>
<proteinExistence type="predicted"/>
<protein>
    <submittedName>
        <fullName evidence="5">Nitroreductase family protein</fullName>
    </submittedName>
</protein>
<dbReference type="InterPro" id="IPR000415">
    <property type="entry name" value="Nitroreductase-like"/>
</dbReference>
<dbReference type="PANTHER" id="PTHR23026">
    <property type="entry name" value="NADPH NITROREDUCTASE"/>
    <property type="match status" value="1"/>
</dbReference>
<gene>
    <name evidence="5" type="ORF">C0039_10135</name>
</gene>
<evidence type="ECO:0000256" key="1">
    <source>
        <dbReference type="ARBA" id="ARBA00022630"/>
    </source>
</evidence>
<sequence>MKDYQPVPLPDWKGYDEEEMRLRAANYLSDIRRRHSVRNFSDIPVPRDIIETCIRAAGTAPSGANHQPWHFVCVSDPTVKRKIRIAAEHEEEAFYSGRAGEDWLENLDKLGTDQHKPFLETAPWLIAIFLQRSSQDDAGNKRKNYYTSESVGIATGFLLNALHCAGLATLTHTPNPMRFLNEVLNRPATERAYMLLVVGHPTDDATVPAAALQKKPLPDIATFI</sequence>
<evidence type="ECO:0000313" key="5">
    <source>
        <dbReference type="EMBL" id="PLW68970.1"/>
    </source>
</evidence>
<evidence type="ECO:0000259" key="4">
    <source>
        <dbReference type="Pfam" id="PF00881"/>
    </source>
</evidence>
<accession>A0A2N5X3E2</accession>
<dbReference type="OrthoDB" id="9802510at2"/>
<evidence type="ECO:0000256" key="2">
    <source>
        <dbReference type="ARBA" id="ARBA00022643"/>
    </source>
</evidence>
<dbReference type="SUPFAM" id="SSF55469">
    <property type="entry name" value="FMN-dependent nitroreductase-like"/>
    <property type="match status" value="1"/>
</dbReference>
<dbReference type="Proteomes" id="UP000235005">
    <property type="component" value="Unassembled WGS sequence"/>
</dbReference>
<dbReference type="InterPro" id="IPR050627">
    <property type="entry name" value="Nitroreductase/BluB"/>
</dbReference>
<dbReference type="InterPro" id="IPR029479">
    <property type="entry name" value="Nitroreductase"/>
</dbReference>
<reference evidence="5 6" key="1">
    <citation type="submission" date="2018-01" db="EMBL/GenBank/DDBJ databases">
        <title>The draft genome sequence of Halioglobus lutimaris HF004.</title>
        <authorList>
            <person name="Du Z.-J."/>
            <person name="Shi M.-J."/>
        </authorList>
    </citation>
    <scope>NUCLEOTIDE SEQUENCE [LARGE SCALE GENOMIC DNA]</scope>
    <source>
        <strain evidence="5 6">HF004</strain>
    </source>
</reference>
<evidence type="ECO:0000313" key="6">
    <source>
        <dbReference type="Proteomes" id="UP000235005"/>
    </source>
</evidence>